<protein>
    <submittedName>
        <fullName evidence="3">MarR family transcriptional regulator</fullName>
    </submittedName>
</protein>
<dbReference type="SMART" id="SM00347">
    <property type="entry name" value="HTH_MARR"/>
    <property type="match status" value="1"/>
</dbReference>
<dbReference type="GO" id="GO:0003700">
    <property type="term" value="F:DNA-binding transcription factor activity"/>
    <property type="evidence" value="ECO:0007669"/>
    <property type="project" value="InterPro"/>
</dbReference>
<accession>A0AAE5C348</accession>
<feature type="compositionally biased region" description="Polar residues" evidence="1">
    <location>
        <begin position="145"/>
        <end position="154"/>
    </location>
</feature>
<evidence type="ECO:0000259" key="2">
    <source>
        <dbReference type="PROSITE" id="PS50995"/>
    </source>
</evidence>
<dbReference type="PANTHER" id="PTHR33164">
    <property type="entry name" value="TRANSCRIPTIONAL REGULATOR, MARR FAMILY"/>
    <property type="match status" value="1"/>
</dbReference>
<dbReference type="InterPro" id="IPR036388">
    <property type="entry name" value="WH-like_DNA-bd_sf"/>
</dbReference>
<reference evidence="3 4" key="1">
    <citation type="submission" date="2019-12" db="EMBL/GenBank/DDBJ databases">
        <title>Rhizobium genotypes associated with high levels of biological nitrogen fixation by grain legumes in a temperate-maritime cropping system.</title>
        <authorList>
            <person name="Maluk M."/>
            <person name="Francesc Ferrando Molina F."/>
            <person name="Lopez Del Egido L."/>
            <person name="Lafos M."/>
            <person name="Langarica-Fuentes A."/>
            <person name="Gebre Yohannes G."/>
            <person name="Young M.W."/>
            <person name="Martin P."/>
            <person name="Gantlett R."/>
            <person name="Kenicer G."/>
            <person name="Hawes C."/>
            <person name="Begg G.S."/>
            <person name="Quilliam R.S."/>
            <person name="Squire G.R."/>
            <person name="Poole P.S."/>
            <person name="Young P.W."/>
            <person name="Iannetta P.M."/>
            <person name="James E.K."/>
        </authorList>
    </citation>
    <scope>NUCLEOTIDE SEQUENCE [LARGE SCALE GENOMIC DNA]</scope>
    <source>
        <strain evidence="3 4">JHI985</strain>
    </source>
</reference>
<dbReference type="RefSeq" id="WP_130661205.1">
    <property type="nucleotide sequence ID" value="NZ_CP171201.1"/>
</dbReference>
<organism evidence="3 4">
    <name type="scientific">Rhizobium ruizarguesonis</name>
    <dbReference type="NCBI Taxonomy" id="2081791"/>
    <lineage>
        <taxon>Bacteria</taxon>
        <taxon>Pseudomonadati</taxon>
        <taxon>Pseudomonadota</taxon>
        <taxon>Alphaproteobacteria</taxon>
        <taxon>Hyphomicrobiales</taxon>
        <taxon>Rhizobiaceae</taxon>
        <taxon>Rhizobium/Agrobacterium group</taxon>
        <taxon>Rhizobium</taxon>
    </lineage>
</organism>
<dbReference type="PROSITE" id="PS50995">
    <property type="entry name" value="HTH_MARR_2"/>
    <property type="match status" value="1"/>
</dbReference>
<evidence type="ECO:0000313" key="3">
    <source>
        <dbReference type="EMBL" id="NEI50174.1"/>
    </source>
</evidence>
<dbReference type="InterPro" id="IPR000835">
    <property type="entry name" value="HTH_MarR-typ"/>
</dbReference>
<name>A0AAE5C348_9HYPH</name>
<dbReference type="PANTHER" id="PTHR33164:SF105">
    <property type="entry name" value="TRANSCRIPTIONAL REPRESSOR PROTEIN-RELATED"/>
    <property type="match status" value="1"/>
</dbReference>
<dbReference type="GO" id="GO:0006950">
    <property type="term" value="P:response to stress"/>
    <property type="evidence" value="ECO:0007669"/>
    <property type="project" value="TreeGrafter"/>
</dbReference>
<gene>
    <name evidence="3" type="ORF">GR217_21015</name>
</gene>
<dbReference type="SUPFAM" id="SSF46785">
    <property type="entry name" value="Winged helix' DNA-binding domain"/>
    <property type="match status" value="1"/>
</dbReference>
<comment type="caution">
    <text evidence="3">The sequence shown here is derived from an EMBL/GenBank/DDBJ whole genome shotgun (WGS) entry which is preliminary data.</text>
</comment>
<dbReference type="Proteomes" id="UP000661163">
    <property type="component" value="Unassembled WGS sequence"/>
</dbReference>
<proteinExistence type="predicted"/>
<evidence type="ECO:0000313" key="4">
    <source>
        <dbReference type="Proteomes" id="UP000661163"/>
    </source>
</evidence>
<evidence type="ECO:0000256" key="1">
    <source>
        <dbReference type="SAM" id="MobiDB-lite"/>
    </source>
</evidence>
<dbReference type="AlphaFoldDB" id="A0AAE5C348"/>
<feature type="domain" description="HTH marR-type" evidence="2">
    <location>
        <begin position="17"/>
        <end position="149"/>
    </location>
</feature>
<sequence>MSNSIEIPFSTTLMVRDTCLCLHVQRAARALARLFDDALRPAGLTNGQFSLMMSLNRPEPPPMGPVAALLAMDQTTLTAALKPLQRQGWVKVMENPRDRRGRLLSLTTEGKAVLARALPIWESTHAALDGRLSDGSSARLRQDLQALSSMTGETGKSARSPRRSSHGGEAAAE</sequence>
<dbReference type="EMBL" id="WUFC01000018">
    <property type="protein sequence ID" value="NEI50174.1"/>
    <property type="molecule type" value="Genomic_DNA"/>
</dbReference>
<feature type="region of interest" description="Disordered" evidence="1">
    <location>
        <begin position="142"/>
        <end position="173"/>
    </location>
</feature>
<dbReference type="InterPro" id="IPR036390">
    <property type="entry name" value="WH_DNA-bd_sf"/>
</dbReference>
<dbReference type="Pfam" id="PF01047">
    <property type="entry name" value="MarR"/>
    <property type="match status" value="1"/>
</dbReference>
<dbReference type="Gene3D" id="1.10.10.10">
    <property type="entry name" value="Winged helix-like DNA-binding domain superfamily/Winged helix DNA-binding domain"/>
    <property type="match status" value="1"/>
</dbReference>
<dbReference type="InterPro" id="IPR039422">
    <property type="entry name" value="MarR/SlyA-like"/>
</dbReference>